<evidence type="ECO:0000313" key="4">
    <source>
        <dbReference type="Proteomes" id="UP000781932"/>
    </source>
</evidence>
<dbReference type="InterPro" id="IPR055080">
    <property type="entry name" value="Gal80p-like_C"/>
</dbReference>
<evidence type="ECO:0000259" key="2">
    <source>
        <dbReference type="Pfam" id="PF22685"/>
    </source>
</evidence>
<dbReference type="SUPFAM" id="SSF51735">
    <property type="entry name" value="NAD(P)-binding Rossmann-fold domains"/>
    <property type="match status" value="1"/>
</dbReference>
<dbReference type="PANTHER" id="PTHR43708:SF1">
    <property type="entry name" value="GALACTOSE_LACTOSE METABOLISM REGULATORY PROTEIN GAL80"/>
    <property type="match status" value="1"/>
</dbReference>
<dbReference type="EMBL" id="JAATWM020000045">
    <property type="protein sequence ID" value="KAF9871388.1"/>
    <property type="molecule type" value="Genomic_DNA"/>
</dbReference>
<reference evidence="3" key="1">
    <citation type="submission" date="2020-03" db="EMBL/GenBank/DDBJ databases">
        <authorList>
            <person name="He L."/>
        </authorList>
    </citation>
    <scope>NUCLEOTIDE SEQUENCE</scope>
    <source>
        <strain evidence="3">CkLH20</strain>
    </source>
</reference>
<dbReference type="Gene3D" id="3.30.360.10">
    <property type="entry name" value="Dihydrodipicolinate Reductase, domain 2"/>
    <property type="match status" value="1"/>
</dbReference>
<name>A0A9P6HUE4_9PEZI</name>
<dbReference type="AlphaFoldDB" id="A0A9P6HUE4"/>
<dbReference type="GO" id="GO:0000166">
    <property type="term" value="F:nucleotide binding"/>
    <property type="evidence" value="ECO:0007669"/>
    <property type="project" value="InterPro"/>
</dbReference>
<organism evidence="3 4">
    <name type="scientific">Colletotrichum karsti</name>
    <dbReference type="NCBI Taxonomy" id="1095194"/>
    <lineage>
        <taxon>Eukaryota</taxon>
        <taxon>Fungi</taxon>
        <taxon>Dikarya</taxon>
        <taxon>Ascomycota</taxon>
        <taxon>Pezizomycotina</taxon>
        <taxon>Sordariomycetes</taxon>
        <taxon>Hypocreomycetidae</taxon>
        <taxon>Glomerellales</taxon>
        <taxon>Glomerellaceae</taxon>
        <taxon>Colletotrichum</taxon>
        <taxon>Colletotrichum boninense species complex</taxon>
    </lineage>
</organism>
<accession>A0A9P6HUE4</accession>
<dbReference type="Pfam" id="PF01408">
    <property type="entry name" value="GFO_IDH_MocA"/>
    <property type="match status" value="1"/>
</dbReference>
<dbReference type="Proteomes" id="UP000781932">
    <property type="component" value="Unassembled WGS sequence"/>
</dbReference>
<feature type="domain" description="Gfo/Idh/MocA-like oxidoreductase N-terminal" evidence="1">
    <location>
        <begin position="5"/>
        <end position="134"/>
    </location>
</feature>
<dbReference type="OrthoDB" id="446809at2759"/>
<dbReference type="InterPro" id="IPR000683">
    <property type="entry name" value="Gfo/Idh/MocA-like_OxRdtase_N"/>
</dbReference>
<evidence type="ECO:0000259" key="1">
    <source>
        <dbReference type="Pfam" id="PF01408"/>
    </source>
</evidence>
<gene>
    <name evidence="3" type="ORF">CkaCkLH20_11035</name>
</gene>
<feature type="domain" description="Gal80p-like C-terminal" evidence="2">
    <location>
        <begin position="141"/>
        <end position="294"/>
    </location>
</feature>
<dbReference type="Gene3D" id="3.40.50.720">
    <property type="entry name" value="NAD(P)-binding Rossmann-like Domain"/>
    <property type="match status" value="1"/>
</dbReference>
<dbReference type="Pfam" id="PF22685">
    <property type="entry name" value="Gal80p_C-like"/>
    <property type="match status" value="1"/>
</dbReference>
<dbReference type="PANTHER" id="PTHR43708">
    <property type="entry name" value="CONSERVED EXPRESSED OXIDOREDUCTASE (EUROFUNG)"/>
    <property type="match status" value="1"/>
</dbReference>
<evidence type="ECO:0000313" key="3">
    <source>
        <dbReference type="EMBL" id="KAF9871388.1"/>
    </source>
</evidence>
<proteinExistence type="predicted"/>
<protein>
    <submittedName>
        <fullName evidence="3">Oxidoreductase family protein</fullName>
    </submittedName>
</protein>
<reference evidence="3" key="2">
    <citation type="submission" date="2020-11" db="EMBL/GenBank/DDBJ databases">
        <title>Whole genome sequencing of Colletotrichum sp.</title>
        <authorList>
            <person name="Li H."/>
        </authorList>
    </citation>
    <scope>NUCLEOTIDE SEQUENCE</scope>
    <source>
        <strain evidence="3">CkLH20</strain>
    </source>
</reference>
<dbReference type="GeneID" id="62166823"/>
<comment type="caution">
    <text evidence="3">The sequence shown here is derived from an EMBL/GenBank/DDBJ whole genome shotgun (WGS) entry which is preliminary data.</text>
</comment>
<sequence length="379" mass="41075">MAPIRVGIIGLSSNSGSGWAVNAHLPYFLSPLGRAKYQITALLNTSVESAKRAIKEYNLPAETKAYGNAEDLANDPDVDLVIVSVRVDLHHDTALPSVKAGKDVYVEWPLAQDVRHARSLAEAAKKAGGKTIVGIQGRTVPLYLKISELLREGRIGKVLSSEVKAGGGLNDRGVIPASLKYFTDKSVGGNVLTIGFAHLFDQIQHVLGDATDLQSRTQIQRPNVQIKDPKTQKVIETVKSDTPDLIITTGTLPASGAVAEGATLLVRYRKGQAFKGEAPLVWTINGEKGEIRVTSSNGTALQAFADTKSVRIEVHNFEKDEVEEVAWDWNDWEAELPGPARSIGAVFEAFAKGEQEHLATFEDAVKRHEQLEKIFPLSG</sequence>
<keyword evidence="4" id="KW-1185">Reference proteome</keyword>
<dbReference type="SUPFAM" id="SSF55347">
    <property type="entry name" value="Glyceraldehyde-3-phosphate dehydrogenase-like, C-terminal domain"/>
    <property type="match status" value="1"/>
</dbReference>
<dbReference type="RefSeq" id="XP_038740849.1">
    <property type="nucleotide sequence ID" value="XM_038893749.1"/>
</dbReference>
<dbReference type="InterPro" id="IPR051317">
    <property type="entry name" value="Gfo/Idh/MocA_oxidoreduct"/>
</dbReference>
<dbReference type="InterPro" id="IPR036291">
    <property type="entry name" value="NAD(P)-bd_dom_sf"/>
</dbReference>